<dbReference type="GO" id="GO:0030148">
    <property type="term" value="P:sphingolipid biosynthetic process"/>
    <property type="evidence" value="ECO:0007669"/>
    <property type="project" value="TreeGrafter"/>
</dbReference>
<accession>A0A7J6UZ49</accession>
<dbReference type="OrthoDB" id="37659at2759"/>
<sequence length="98" mass="10363">NKGRPEVTKIIVSSSGAMSAVEVAKIALSGIKSGTFIVPCNFEGRMLCLATAGLSPQRSPLMAFVEVVAVGVLRVVGLFFQCNWYGSIAKWSAQKKGT</sequence>
<dbReference type="PANTHER" id="PTHR43550">
    <property type="entry name" value="3-KETODIHYDROSPHINGOSINE REDUCTASE"/>
    <property type="match status" value="1"/>
</dbReference>
<dbReference type="GO" id="GO:0005789">
    <property type="term" value="C:endoplasmic reticulum membrane"/>
    <property type="evidence" value="ECO:0007669"/>
    <property type="project" value="TreeGrafter"/>
</dbReference>
<dbReference type="GO" id="GO:0047560">
    <property type="term" value="F:3-dehydrosphinganine reductase activity"/>
    <property type="evidence" value="ECO:0007669"/>
    <property type="project" value="TreeGrafter"/>
</dbReference>
<gene>
    <name evidence="1" type="ORF">FRX31_032691</name>
</gene>
<dbReference type="Proteomes" id="UP000554482">
    <property type="component" value="Unassembled WGS sequence"/>
</dbReference>
<dbReference type="EMBL" id="JABWDY010041000">
    <property type="protein sequence ID" value="KAF5177721.1"/>
    <property type="molecule type" value="Genomic_DNA"/>
</dbReference>
<reference evidence="1 2" key="1">
    <citation type="submission" date="2020-06" db="EMBL/GenBank/DDBJ databases">
        <title>Transcriptomic and genomic resources for Thalictrum thalictroides and T. hernandezii: Facilitating candidate gene discovery in an emerging model plant lineage.</title>
        <authorList>
            <person name="Arias T."/>
            <person name="Riano-Pachon D.M."/>
            <person name="Di Stilio V.S."/>
        </authorList>
    </citation>
    <scope>NUCLEOTIDE SEQUENCE [LARGE SCALE GENOMIC DNA]</scope>
    <source>
        <strain evidence="2">cv. WT478/WT964</strain>
        <tissue evidence="1">Leaves</tissue>
    </source>
</reference>
<dbReference type="GO" id="GO:0006666">
    <property type="term" value="P:3-keto-sphinganine metabolic process"/>
    <property type="evidence" value="ECO:0007669"/>
    <property type="project" value="TreeGrafter"/>
</dbReference>
<organism evidence="1 2">
    <name type="scientific">Thalictrum thalictroides</name>
    <name type="common">Rue-anemone</name>
    <name type="synonym">Anemone thalictroides</name>
    <dbReference type="NCBI Taxonomy" id="46969"/>
    <lineage>
        <taxon>Eukaryota</taxon>
        <taxon>Viridiplantae</taxon>
        <taxon>Streptophyta</taxon>
        <taxon>Embryophyta</taxon>
        <taxon>Tracheophyta</taxon>
        <taxon>Spermatophyta</taxon>
        <taxon>Magnoliopsida</taxon>
        <taxon>Ranunculales</taxon>
        <taxon>Ranunculaceae</taxon>
        <taxon>Thalictroideae</taxon>
        <taxon>Thalictrum</taxon>
    </lineage>
</organism>
<evidence type="ECO:0000313" key="2">
    <source>
        <dbReference type="Proteomes" id="UP000554482"/>
    </source>
</evidence>
<dbReference type="AlphaFoldDB" id="A0A7J6UZ49"/>
<evidence type="ECO:0000313" key="1">
    <source>
        <dbReference type="EMBL" id="KAF5177721.1"/>
    </source>
</evidence>
<dbReference type="PANTHER" id="PTHR43550:SF3">
    <property type="entry name" value="3-KETODIHYDROSPHINGOSINE REDUCTASE"/>
    <property type="match status" value="1"/>
</dbReference>
<name>A0A7J6UZ49_THATH</name>
<protein>
    <submittedName>
        <fullName evidence="1">3-dehydrosphinganine reductase TSC10A</fullName>
    </submittedName>
</protein>
<proteinExistence type="predicted"/>
<feature type="non-terminal residue" evidence="1">
    <location>
        <position position="98"/>
    </location>
</feature>
<keyword evidence="2" id="KW-1185">Reference proteome</keyword>
<comment type="caution">
    <text evidence="1">The sequence shown here is derived from an EMBL/GenBank/DDBJ whole genome shotgun (WGS) entry which is preliminary data.</text>
</comment>